<feature type="region of interest" description="Disordered" evidence="1">
    <location>
        <begin position="1"/>
        <end position="38"/>
    </location>
</feature>
<dbReference type="EMBL" id="NRDI02000024">
    <property type="protein sequence ID" value="KAI1508627.1"/>
    <property type="molecule type" value="Genomic_DNA"/>
</dbReference>
<feature type="compositionally biased region" description="Basic and acidic residues" evidence="1">
    <location>
        <begin position="338"/>
        <end position="365"/>
    </location>
</feature>
<keyword evidence="4" id="KW-1185">Reference proteome</keyword>
<dbReference type="AlphaFoldDB" id="A0A2W1CV42"/>
<accession>A0A2W1CV42</accession>
<dbReference type="OrthoDB" id="3795190at2759"/>
<gene>
    <name evidence="3" type="ORF">Ptr86124_012256</name>
    <name evidence="2" type="ORF">PtrM4_042080</name>
</gene>
<reference evidence="3" key="2">
    <citation type="submission" date="2021-05" db="EMBL/GenBank/DDBJ databases">
        <authorList>
            <person name="Moolhuijzen P.M."/>
            <person name="Moffat C.S."/>
        </authorList>
    </citation>
    <scope>NUCLEOTIDE SEQUENCE</scope>
    <source>
        <strain evidence="3">86-124</strain>
    </source>
</reference>
<evidence type="ECO:0000256" key="1">
    <source>
        <dbReference type="SAM" id="MobiDB-lite"/>
    </source>
</evidence>
<feature type="compositionally biased region" description="Polar residues" evidence="1">
    <location>
        <begin position="1"/>
        <end position="12"/>
    </location>
</feature>
<reference evidence="4" key="4">
    <citation type="journal article" date="2022" name="Microb. Genom.">
        <title>A global pangenome for the wheat fungal pathogen Pyrenophora tritici-repentis and prediction of effector protein structural homology.</title>
        <authorList>
            <person name="Moolhuijzen P.M."/>
            <person name="See P.T."/>
            <person name="Shi G."/>
            <person name="Powell H.R."/>
            <person name="Cockram J."/>
            <person name="Jorgensen L.N."/>
            <person name="Benslimane H."/>
            <person name="Strelkov S.E."/>
            <person name="Turner J."/>
            <person name="Liu Z."/>
            <person name="Moffat C.S."/>
        </authorList>
    </citation>
    <scope>NUCLEOTIDE SEQUENCE [LARGE SCALE GENOMIC DNA]</scope>
</reference>
<evidence type="ECO:0000313" key="4">
    <source>
        <dbReference type="Proteomes" id="UP000249757"/>
    </source>
</evidence>
<dbReference type="OMA" id="NTTSAWD"/>
<proteinExistence type="predicted"/>
<organism evidence="3 4">
    <name type="scientific">Pyrenophora tritici-repentis</name>
    <dbReference type="NCBI Taxonomy" id="45151"/>
    <lineage>
        <taxon>Eukaryota</taxon>
        <taxon>Fungi</taxon>
        <taxon>Dikarya</taxon>
        <taxon>Ascomycota</taxon>
        <taxon>Pezizomycotina</taxon>
        <taxon>Dothideomycetes</taxon>
        <taxon>Pleosporomycetidae</taxon>
        <taxon>Pleosporales</taxon>
        <taxon>Pleosporineae</taxon>
        <taxon>Pleosporaceae</taxon>
        <taxon>Pyrenophora</taxon>
    </lineage>
</organism>
<reference evidence="3" key="3">
    <citation type="journal article" date="2022" name="bioRxiv">
        <title>A global pangenome for the wheat fungal pathogen Pyrenophora tritici-repentis and prediction of effector protein structural homology.</title>
        <authorList>
            <person name="Moolhuijzen P."/>
            <person name="See P.T."/>
            <person name="Shi G."/>
            <person name="Powell H.R."/>
            <person name="Cockram J."/>
            <person name="Jorgensen L.N."/>
            <person name="Benslimane H."/>
            <person name="Strelkov S.E."/>
            <person name="Turner J."/>
            <person name="Liu Z."/>
            <person name="Moffat C.S."/>
        </authorList>
    </citation>
    <scope>NUCLEOTIDE SEQUENCE</scope>
    <source>
        <strain evidence="3">86-124</strain>
    </source>
</reference>
<comment type="caution">
    <text evidence="3">The sequence shown here is derived from an EMBL/GenBank/DDBJ whole genome shotgun (WGS) entry which is preliminary data.</text>
</comment>
<evidence type="ECO:0000313" key="2">
    <source>
        <dbReference type="EMBL" id="KAF7564774.1"/>
    </source>
</evidence>
<reference evidence="2" key="1">
    <citation type="journal article" date="2018" name="BMC Genomics">
        <title>Comparative genomics of the wheat fungal pathogen Pyrenophora tritici-repentis reveals chromosomal variations and genome plasticity.</title>
        <authorList>
            <person name="Moolhuijzen P."/>
            <person name="See P.T."/>
            <person name="Hane J.K."/>
            <person name="Shi G."/>
            <person name="Liu Z."/>
            <person name="Oliver R.P."/>
            <person name="Moffat C.S."/>
        </authorList>
    </citation>
    <scope>NUCLEOTIDE SEQUENCE [LARGE SCALE GENOMIC DNA]</scope>
    <source>
        <strain evidence="2">M4</strain>
    </source>
</reference>
<feature type="region of interest" description="Disordered" evidence="1">
    <location>
        <begin position="333"/>
        <end position="365"/>
    </location>
</feature>
<dbReference type="EMBL" id="NQIK02000010">
    <property type="protein sequence ID" value="KAF7564774.1"/>
    <property type="molecule type" value="Genomic_DNA"/>
</dbReference>
<dbReference type="Proteomes" id="UP000249757">
    <property type="component" value="Unassembled WGS sequence"/>
</dbReference>
<sequence>MATSTVTMVSPNQPVPLTRIPSAFKDPRPPPSTPTKTAQLWDEYERQAVEKAREREMHTQTLQVLLPTAPKNRKIRPQLDRCTSRSSFDFRFRRAHAATPSTTVSICKTCQHPIIYASGICELCIRTIVLPAPGEATPPISPATRNFPMSDPQQFHKISSGEEAIVPIPISPRRASFCPLPPHMAELPMRMSSLQPPSEQQEAYLDTSRQRKVSLTDPNLPILRLQIAHVPRSQPDSHPTTPTSPPWTQSRSSTRRSSLANVALLQTQPWPHARNDSATLSEMSTLYPSASAGASSPPTSCRVGYPLQTTVSAWDDWDSDDDKVGLAGWMGRRKAKSRGMDSFDSERERPRTGVSDRPRKARMSKEEIKLERVRIEAAETARAFRLASENMPRKKQSGFAKMFTCGCGDD</sequence>
<name>A0A2W1CV42_9PLEO</name>
<evidence type="ECO:0000313" key="3">
    <source>
        <dbReference type="EMBL" id="KAI1508627.1"/>
    </source>
</evidence>
<dbReference type="Proteomes" id="UP000245464">
    <property type="component" value="Chromosome 10"/>
</dbReference>
<feature type="compositionally biased region" description="Low complexity" evidence="1">
    <location>
        <begin position="233"/>
        <end position="257"/>
    </location>
</feature>
<feature type="region of interest" description="Disordered" evidence="1">
    <location>
        <begin position="230"/>
        <end position="257"/>
    </location>
</feature>
<protein>
    <submittedName>
        <fullName evidence="3">Uncharacterized protein</fullName>
    </submittedName>
</protein>
<feature type="region of interest" description="Disordered" evidence="1">
    <location>
        <begin position="193"/>
        <end position="216"/>
    </location>
</feature>